<organism evidence="1 2">
    <name type="scientific">Virgibacillus halodenitrificans</name>
    <name type="common">Bacillus halodenitrificans</name>
    <dbReference type="NCBI Taxonomy" id="1482"/>
    <lineage>
        <taxon>Bacteria</taxon>
        <taxon>Bacillati</taxon>
        <taxon>Bacillota</taxon>
        <taxon>Bacilli</taxon>
        <taxon>Bacillales</taxon>
        <taxon>Bacillaceae</taxon>
        <taxon>Virgibacillus</taxon>
    </lineage>
</organism>
<accession>A0ABR7VJQ4</accession>
<proteinExistence type="predicted"/>
<name>A0ABR7VJQ4_VIRHA</name>
<sequence length="109" mass="12926">MNRQPENLFDFVKVNKSYTGYVEINSDFNLLTTIITLIHQRPEDHEKLIKLINSSLLLSLCKDRKEMDEKYRELINQIGEFEEIEVYNTLADWVKLCWEISINKLSTSN</sequence>
<gene>
    <name evidence="1" type="ORF">IC602_04725</name>
</gene>
<comment type="caution">
    <text evidence="1">The sequence shown here is derived from an EMBL/GenBank/DDBJ whole genome shotgun (WGS) entry which is preliminary data.</text>
</comment>
<reference evidence="1 2" key="1">
    <citation type="submission" date="2020-09" db="EMBL/GenBank/DDBJ databases">
        <title>Draft Genome Sequences of Oil-Oxidizing Bacteria Halomonas titanicae, Marinobacter lutaoensis, and Virgibacillus halodenitrificans Isolated from Highly Saline Environments.</title>
        <authorList>
            <person name="Grouzdev D.S."/>
            <person name="Sokolova D.S."/>
            <person name="Semenova E.M."/>
            <person name="Borzenkov I.A."/>
            <person name="Bidzhieva S.K."/>
            <person name="Poltaraus A.B."/>
            <person name="Nazina T.N."/>
        </authorList>
    </citation>
    <scope>NUCLEOTIDE SEQUENCE [LARGE SCALE GENOMIC DNA]</scope>
    <source>
        <strain evidence="1 2">VKM B-3472D</strain>
    </source>
</reference>
<keyword evidence="2" id="KW-1185">Reference proteome</keyword>
<evidence type="ECO:0000313" key="1">
    <source>
        <dbReference type="EMBL" id="MBD1221903.1"/>
    </source>
</evidence>
<evidence type="ECO:0000313" key="2">
    <source>
        <dbReference type="Proteomes" id="UP000621631"/>
    </source>
</evidence>
<evidence type="ECO:0008006" key="3">
    <source>
        <dbReference type="Google" id="ProtNLM"/>
    </source>
</evidence>
<dbReference type="EMBL" id="JACWEZ010000002">
    <property type="protein sequence ID" value="MBD1221903.1"/>
    <property type="molecule type" value="Genomic_DNA"/>
</dbReference>
<dbReference type="RefSeq" id="WP_189777311.1">
    <property type="nucleotide sequence ID" value="NZ_JACWEZ010000002.1"/>
</dbReference>
<dbReference type="Proteomes" id="UP000621631">
    <property type="component" value="Unassembled WGS sequence"/>
</dbReference>
<protein>
    <recommendedName>
        <fullName evidence="3">Immunity protein 30 domain-containing protein</fullName>
    </recommendedName>
</protein>